<gene>
    <name evidence="1" type="ORF">MTR67_012220</name>
</gene>
<dbReference type="EMBL" id="CP133614">
    <property type="protein sequence ID" value="WMV18835.1"/>
    <property type="molecule type" value="Genomic_DNA"/>
</dbReference>
<name>A0AAF0TMQ9_SOLVR</name>
<accession>A0AAF0TMQ9</accession>
<dbReference type="Proteomes" id="UP001234989">
    <property type="component" value="Chromosome 3"/>
</dbReference>
<keyword evidence="2" id="KW-1185">Reference proteome</keyword>
<feature type="non-terminal residue" evidence="1">
    <location>
        <position position="1"/>
    </location>
</feature>
<protein>
    <submittedName>
        <fullName evidence="1">Uncharacterized protein</fullName>
    </submittedName>
</protein>
<reference evidence="1" key="1">
    <citation type="submission" date="2023-08" db="EMBL/GenBank/DDBJ databases">
        <title>A de novo genome assembly of Solanum verrucosum Schlechtendal, a Mexican diploid species geographically isolated from the other diploid A-genome species in potato relatives.</title>
        <authorList>
            <person name="Hosaka K."/>
        </authorList>
    </citation>
    <scope>NUCLEOTIDE SEQUENCE</scope>
    <source>
        <tissue evidence="1">Young leaves</tissue>
    </source>
</reference>
<dbReference type="AlphaFoldDB" id="A0AAF0TMQ9"/>
<evidence type="ECO:0000313" key="2">
    <source>
        <dbReference type="Proteomes" id="UP001234989"/>
    </source>
</evidence>
<proteinExistence type="predicted"/>
<sequence length="84" mass="10019">IWTFLNLIVQLPKGITHSYNIKIVQTRRRWKDLPNGFLIISRTTSNSTLARSYGRLKMTTTHFSNLDKFSRFFLFFPTISNFRF</sequence>
<organism evidence="1 2">
    <name type="scientific">Solanum verrucosum</name>
    <dbReference type="NCBI Taxonomy" id="315347"/>
    <lineage>
        <taxon>Eukaryota</taxon>
        <taxon>Viridiplantae</taxon>
        <taxon>Streptophyta</taxon>
        <taxon>Embryophyta</taxon>
        <taxon>Tracheophyta</taxon>
        <taxon>Spermatophyta</taxon>
        <taxon>Magnoliopsida</taxon>
        <taxon>eudicotyledons</taxon>
        <taxon>Gunneridae</taxon>
        <taxon>Pentapetalae</taxon>
        <taxon>asterids</taxon>
        <taxon>lamiids</taxon>
        <taxon>Solanales</taxon>
        <taxon>Solanaceae</taxon>
        <taxon>Solanoideae</taxon>
        <taxon>Solaneae</taxon>
        <taxon>Solanum</taxon>
    </lineage>
</organism>
<evidence type="ECO:0000313" key="1">
    <source>
        <dbReference type="EMBL" id="WMV18835.1"/>
    </source>
</evidence>